<evidence type="ECO:0000313" key="2">
    <source>
        <dbReference type="EMBL" id="OBJ36582.1"/>
    </source>
</evidence>
<organism evidence="2 3">
    <name type="scientific">Mycolicibacterium mucogenicum</name>
    <name type="common">Mycobacterium mucogenicum</name>
    <dbReference type="NCBI Taxonomy" id="56689"/>
    <lineage>
        <taxon>Bacteria</taxon>
        <taxon>Bacillati</taxon>
        <taxon>Actinomycetota</taxon>
        <taxon>Actinomycetes</taxon>
        <taxon>Mycobacteriales</taxon>
        <taxon>Mycobacteriaceae</taxon>
        <taxon>Mycolicibacterium</taxon>
    </lineage>
</organism>
<evidence type="ECO:0000256" key="1">
    <source>
        <dbReference type="SAM" id="MobiDB-lite"/>
    </source>
</evidence>
<feature type="compositionally biased region" description="Basic and acidic residues" evidence="1">
    <location>
        <begin position="72"/>
        <end position="83"/>
    </location>
</feature>
<name>A0A1A3GKL2_MYCMU</name>
<feature type="compositionally biased region" description="Polar residues" evidence="1">
    <location>
        <begin position="59"/>
        <end position="71"/>
    </location>
</feature>
<comment type="caution">
    <text evidence="2">The sequence shown here is derived from an EMBL/GenBank/DDBJ whole genome shotgun (WGS) entry which is preliminary data.</text>
</comment>
<feature type="region of interest" description="Disordered" evidence="1">
    <location>
        <begin position="55"/>
        <end position="97"/>
    </location>
</feature>
<gene>
    <name evidence="2" type="ORF">A5630_06955</name>
</gene>
<accession>A0A1A3GKL2</accession>
<dbReference type="AlphaFoldDB" id="A0A1A3GKL2"/>
<dbReference type="Proteomes" id="UP000093898">
    <property type="component" value="Unassembled WGS sequence"/>
</dbReference>
<sequence length="97" mass="10695">MSSDAAKTGELMQETSYRCMHSFEMRNSVLMQRFSSPIEPSNGLPIFKFVTQRGGECSASHTNASRGVTSRGSRDASNDDIHKGRFVHTPVSLARQS</sequence>
<protein>
    <submittedName>
        <fullName evidence="2">Uncharacterized protein</fullName>
    </submittedName>
</protein>
<proteinExistence type="predicted"/>
<reference evidence="2 3" key="1">
    <citation type="submission" date="2016-06" db="EMBL/GenBank/DDBJ databases">
        <authorList>
            <person name="Kjaerup R.B."/>
            <person name="Dalgaard T.S."/>
            <person name="Juul-Madsen H.R."/>
        </authorList>
    </citation>
    <scope>NUCLEOTIDE SEQUENCE [LARGE SCALE GENOMIC DNA]</scope>
    <source>
        <strain evidence="2 3">1127319.6</strain>
    </source>
</reference>
<evidence type="ECO:0000313" key="3">
    <source>
        <dbReference type="Proteomes" id="UP000093898"/>
    </source>
</evidence>
<dbReference type="EMBL" id="LZLC01000245">
    <property type="protein sequence ID" value="OBJ36582.1"/>
    <property type="molecule type" value="Genomic_DNA"/>
</dbReference>
<dbReference type="RefSeq" id="WP_064985904.1">
    <property type="nucleotide sequence ID" value="NZ_LZLC01000245.1"/>
</dbReference>